<evidence type="ECO:0000313" key="12">
    <source>
        <dbReference type="Proteomes" id="UP000029964"/>
    </source>
</evidence>
<dbReference type="Pfam" id="PF00970">
    <property type="entry name" value="FAD_binding_6"/>
    <property type="match status" value="1"/>
</dbReference>
<evidence type="ECO:0000256" key="9">
    <source>
        <dbReference type="SAM" id="MobiDB-lite"/>
    </source>
</evidence>
<keyword evidence="6" id="KW-0560">Oxidoreductase</keyword>
<comment type="cofactor">
    <cofactor evidence="1 8">
        <name>FAD</name>
        <dbReference type="ChEBI" id="CHEBI:57692"/>
    </cofactor>
</comment>
<feature type="region of interest" description="Disordered" evidence="9">
    <location>
        <begin position="148"/>
        <end position="174"/>
    </location>
</feature>
<dbReference type="PANTHER" id="PTHR19370">
    <property type="entry name" value="NADH-CYTOCHROME B5 REDUCTASE"/>
    <property type="match status" value="1"/>
</dbReference>
<evidence type="ECO:0000256" key="3">
    <source>
        <dbReference type="ARBA" id="ARBA00006105"/>
    </source>
</evidence>
<feature type="binding site" evidence="8">
    <location>
        <position position="192"/>
    </location>
    <ligand>
        <name>FAD</name>
        <dbReference type="ChEBI" id="CHEBI:57692"/>
    </ligand>
</feature>
<dbReference type="SUPFAM" id="SSF52343">
    <property type="entry name" value="Ferredoxin reductase-like, C-terminal NADP-linked domain"/>
    <property type="match status" value="1"/>
</dbReference>
<feature type="compositionally biased region" description="Pro residues" evidence="9">
    <location>
        <begin position="23"/>
        <end position="33"/>
    </location>
</feature>
<dbReference type="InterPro" id="IPR039261">
    <property type="entry name" value="FNR_nucleotide-bd"/>
</dbReference>
<dbReference type="Gene3D" id="3.40.50.80">
    <property type="entry name" value="Nucleotide-binding domain of ferredoxin-NADP reductase (FNR) module"/>
    <property type="match status" value="1"/>
</dbReference>
<dbReference type="PANTHER" id="PTHR19370:SF189">
    <property type="entry name" value="CYTOCHROME C MITOCHONDRIAL IMPORT FACTOR CYC2"/>
    <property type="match status" value="1"/>
</dbReference>
<evidence type="ECO:0000256" key="1">
    <source>
        <dbReference type="ARBA" id="ARBA00001974"/>
    </source>
</evidence>
<dbReference type="EMBL" id="JPKY01000014">
    <property type="protein sequence ID" value="KFH46946.1"/>
    <property type="molecule type" value="Genomic_DNA"/>
</dbReference>
<feature type="compositionally biased region" description="Polar residues" evidence="9">
    <location>
        <begin position="37"/>
        <end position="52"/>
    </location>
</feature>
<evidence type="ECO:0000256" key="7">
    <source>
        <dbReference type="ARBA" id="ARBA00023136"/>
    </source>
</evidence>
<evidence type="ECO:0000256" key="6">
    <source>
        <dbReference type="ARBA" id="ARBA00023002"/>
    </source>
</evidence>
<dbReference type="OrthoDB" id="10253744at2759"/>
<dbReference type="InterPro" id="IPR017927">
    <property type="entry name" value="FAD-bd_FR_type"/>
</dbReference>
<comment type="similarity">
    <text evidence="3">Belongs to the flavoprotein pyridine nucleotide cytochrome reductase family.</text>
</comment>
<keyword evidence="7" id="KW-0472">Membrane</keyword>
<dbReference type="Proteomes" id="UP000029964">
    <property type="component" value="Unassembled WGS sequence"/>
</dbReference>
<feature type="domain" description="FAD-binding FR-type" evidence="10">
    <location>
        <begin position="89"/>
        <end position="217"/>
    </location>
</feature>
<dbReference type="CDD" id="cd06183">
    <property type="entry name" value="cyt_b5_reduct_like"/>
    <property type="match status" value="1"/>
</dbReference>
<gene>
    <name evidence="11" type="ORF">ACRE_022390</name>
</gene>
<dbReference type="GO" id="GO:0016491">
    <property type="term" value="F:oxidoreductase activity"/>
    <property type="evidence" value="ECO:0007669"/>
    <property type="project" value="UniProtKB-KW"/>
</dbReference>
<protein>
    <submittedName>
        <fullName evidence="11">Cytochrome c mitochondrial import factor-like protein</fullName>
    </submittedName>
</protein>
<dbReference type="GO" id="GO:0005739">
    <property type="term" value="C:mitochondrion"/>
    <property type="evidence" value="ECO:0007669"/>
    <property type="project" value="TreeGrafter"/>
</dbReference>
<sequence>MASNIGSGLIRRALPQCRIVKSSPPPIPSPRLPSSPTTCLRSYSAGPSSPQPKKSKTLRRTLIFGAAIGSIWYYLATPSQPKATTLNDTTFVPYTITSRTNLSPSSFVLTVSPETPNPNPPYLLPGTNRWRHPLWSVEFKQPEVQISRHYTPLPPSSSTNPTSADAGKGGEHADEADGSLRFYIRAIDDGEMSRYLNRLRVGQPVHLRGPHVGFDLVHRLGASKNIVFLAGGTGIAPGLQAARVALDGYEDTRVSLLWAVRHRGEIQSARPKIVEPSWWDFGWRGSEPAELDVKLEGPSPVAKQLSDMKRRYGDRLSVKVVVDDENSAFRPEHVQSALASLCEGETTLSNPGTGCSLHDQKIHERAPEFEAEPPACRCAPVEGALPGKNLFIVSGPDGFVTHYAGAKEWRGGQQIQGRVGGIVAEVQRRNPQLARDWLVLKL</sequence>
<evidence type="ECO:0000256" key="4">
    <source>
        <dbReference type="ARBA" id="ARBA00022630"/>
    </source>
</evidence>
<evidence type="ECO:0000256" key="2">
    <source>
        <dbReference type="ARBA" id="ARBA00004370"/>
    </source>
</evidence>
<dbReference type="PROSITE" id="PS51384">
    <property type="entry name" value="FAD_FR"/>
    <property type="match status" value="1"/>
</dbReference>
<dbReference type="Gene3D" id="2.40.30.10">
    <property type="entry name" value="Translation factors"/>
    <property type="match status" value="1"/>
</dbReference>
<evidence type="ECO:0000313" key="11">
    <source>
        <dbReference type="EMBL" id="KFH46946.1"/>
    </source>
</evidence>
<organism evidence="11 12">
    <name type="scientific">Hapsidospora chrysogenum (strain ATCC 11550 / CBS 779.69 / DSM 880 / IAM 14645 / JCM 23072 / IMI 49137)</name>
    <name type="common">Acremonium chrysogenum</name>
    <dbReference type="NCBI Taxonomy" id="857340"/>
    <lineage>
        <taxon>Eukaryota</taxon>
        <taxon>Fungi</taxon>
        <taxon>Dikarya</taxon>
        <taxon>Ascomycota</taxon>
        <taxon>Pezizomycotina</taxon>
        <taxon>Sordariomycetes</taxon>
        <taxon>Hypocreomycetidae</taxon>
        <taxon>Hypocreales</taxon>
        <taxon>Bionectriaceae</taxon>
        <taxon>Hapsidospora</taxon>
    </lineage>
</organism>
<dbReference type="InterPro" id="IPR017938">
    <property type="entry name" value="Riboflavin_synthase-like_b-brl"/>
</dbReference>
<comment type="subcellular location">
    <subcellularLocation>
        <location evidence="2">Membrane</location>
    </subcellularLocation>
</comment>
<comment type="caution">
    <text evidence="11">The sequence shown here is derived from an EMBL/GenBank/DDBJ whole genome shotgun (WGS) entry which is preliminary data.</text>
</comment>
<evidence type="ECO:0000256" key="8">
    <source>
        <dbReference type="PIRSR" id="PIRSR601834-1"/>
    </source>
</evidence>
<evidence type="ECO:0000259" key="10">
    <source>
        <dbReference type="PROSITE" id="PS51384"/>
    </source>
</evidence>
<dbReference type="GO" id="GO:0016020">
    <property type="term" value="C:membrane"/>
    <property type="evidence" value="ECO:0007669"/>
    <property type="project" value="UniProtKB-SubCell"/>
</dbReference>
<dbReference type="SUPFAM" id="SSF63380">
    <property type="entry name" value="Riboflavin synthase domain-like"/>
    <property type="match status" value="1"/>
</dbReference>
<keyword evidence="4 8" id="KW-0285">Flavoprotein</keyword>
<dbReference type="HOGENOM" id="CLU_003827_6_1_1"/>
<proteinExistence type="inferred from homology"/>
<feature type="region of interest" description="Disordered" evidence="9">
    <location>
        <begin position="20"/>
        <end position="56"/>
    </location>
</feature>
<dbReference type="InterPro" id="IPR001834">
    <property type="entry name" value="CBR-like"/>
</dbReference>
<keyword evidence="5 8" id="KW-0274">FAD</keyword>
<evidence type="ECO:0000256" key="5">
    <source>
        <dbReference type="ARBA" id="ARBA00022827"/>
    </source>
</evidence>
<dbReference type="STRING" id="857340.A0A086TC64"/>
<reference evidence="12" key="1">
    <citation type="journal article" date="2014" name="Genome Announc.">
        <title>Genome sequence and annotation of Acremonium chrysogenum, producer of the beta-lactam antibiotic cephalosporin C.</title>
        <authorList>
            <person name="Terfehr D."/>
            <person name="Dahlmann T.A."/>
            <person name="Specht T."/>
            <person name="Zadra I."/>
            <person name="Kuernsteiner H."/>
            <person name="Kueck U."/>
        </authorList>
    </citation>
    <scope>NUCLEOTIDE SEQUENCE [LARGE SCALE GENOMIC DNA]</scope>
    <source>
        <strain evidence="12">ATCC 11550 / CBS 779.69 / DSM 880 / IAM 14645 / JCM 23072 / IMI 49137</strain>
    </source>
</reference>
<feature type="binding site" evidence="8">
    <location>
        <position position="193"/>
    </location>
    <ligand>
        <name>FAD</name>
        <dbReference type="ChEBI" id="CHEBI:57692"/>
    </ligand>
</feature>
<accession>A0A086TC64</accession>
<dbReference type="AlphaFoldDB" id="A0A086TC64"/>
<name>A0A086TC64_HAPC1</name>
<keyword evidence="12" id="KW-1185">Reference proteome</keyword>
<dbReference type="InterPro" id="IPR008333">
    <property type="entry name" value="Cbr1-like_FAD-bd_dom"/>
</dbReference>